<name>A0A2A2KAA3_9BILA</name>
<keyword evidence="4 10" id="KW-0812">Transmembrane</keyword>
<evidence type="ECO:0000256" key="4">
    <source>
        <dbReference type="ARBA" id="ARBA00022692"/>
    </source>
</evidence>
<dbReference type="GO" id="GO:0005886">
    <property type="term" value="C:plasma membrane"/>
    <property type="evidence" value="ECO:0007669"/>
    <property type="project" value="TreeGrafter"/>
</dbReference>
<feature type="transmembrane region" description="Helical" evidence="10">
    <location>
        <begin position="289"/>
        <end position="310"/>
    </location>
</feature>
<feature type="transmembrane region" description="Helical" evidence="10">
    <location>
        <begin position="193"/>
        <end position="213"/>
    </location>
</feature>
<comment type="caution">
    <text evidence="13">The sequence shown here is derived from an EMBL/GenBank/DDBJ whole genome shotgun (WGS) entry which is preliminary data.</text>
</comment>
<feature type="compositionally biased region" description="Basic and acidic residues" evidence="9">
    <location>
        <begin position="1"/>
        <end position="17"/>
    </location>
</feature>
<evidence type="ECO:0000256" key="6">
    <source>
        <dbReference type="ARBA" id="ARBA00022989"/>
    </source>
</evidence>
<evidence type="ECO:0000256" key="8">
    <source>
        <dbReference type="ARBA" id="ARBA00023136"/>
    </source>
</evidence>
<dbReference type="GO" id="GO:0005385">
    <property type="term" value="F:zinc ion transmembrane transporter activity"/>
    <property type="evidence" value="ECO:0007669"/>
    <property type="project" value="TreeGrafter"/>
</dbReference>
<organism evidence="13 14">
    <name type="scientific">Diploscapter pachys</name>
    <dbReference type="NCBI Taxonomy" id="2018661"/>
    <lineage>
        <taxon>Eukaryota</taxon>
        <taxon>Metazoa</taxon>
        <taxon>Ecdysozoa</taxon>
        <taxon>Nematoda</taxon>
        <taxon>Chromadorea</taxon>
        <taxon>Rhabditida</taxon>
        <taxon>Rhabditina</taxon>
        <taxon>Rhabditomorpha</taxon>
        <taxon>Rhabditoidea</taxon>
        <taxon>Rhabditidae</taxon>
        <taxon>Diploscapter</taxon>
    </lineage>
</organism>
<sequence>MTEWRRHPAEATPRHPGLDPGSRFFRGRWKKKRDPGSSAGVTRERPTTQIPQTIGSASHAPNTPVTPDSFRGPLRGEGDGQRLQLPPAARSLGAHHHHGHAHDHSKHSHSHGGHGHSHAPASFDRAFAIGIALNIAYVLAEGGAGLWTGSVALLADAGHNLSDVLGLAVAWGGAALARSAPSKRFTYGLKGSTILAALANALLLLVALGAIVLEAVQRIGDPPVLAGLTVSTVAGIGIAVNAFTAWLFARGRKHDINVRGAYLHMLSDAVVSAGVVLAGLAIWATGLGWIDPVVSLVIAALIFWQTWGLLRETVEMSLSAVPRHIDYDAVTAALAALPGVARVHDLHIWPMSTTEPVLTAHLVMSGRYPGDAFLVDARAMLHDRFGIGHTTLQVETGGDCASC</sequence>
<feature type="compositionally biased region" description="Polar residues" evidence="9">
    <location>
        <begin position="47"/>
        <end position="66"/>
    </location>
</feature>
<dbReference type="SUPFAM" id="SSF160240">
    <property type="entry name" value="Cation efflux protein cytoplasmic domain-like"/>
    <property type="match status" value="1"/>
</dbReference>
<dbReference type="OrthoDB" id="9944568at2759"/>
<evidence type="ECO:0000313" key="14">
    <source>
        <dbReference type="Proteomes" id="UP000218231"/>
    </source>
</evidence>
<dbReference type="EMBL" id="LIAE01009206">
    <property type="protein sequence ID" value="PAV70830.1"/>
    <property type="molecule type" value="Genomic_DNA"/>
</dbReference>
<dbReference type="InterPro" id="IPR027470">
    <property type="entry name" value="Cation_efflux_CTD"/>
</dbReference>
<evidence type="ECO:0000313" key="13">
    <source>
        <dbReference type="EMBL" id="PAV70830.1"/>
    </source>
</evidence>
<dbReference type="InterPro" id="IPR058533">
    <property type="entry name" value="Cation_efflux_TM"/>
</dbReference>
<evidence type="ECO:0000256" key="2">
    <source>
        <dbReference type="ARBA" id="ARBA00008873"/>
    </source>
</evidence>
<keyword evidence="5" id="KW-0864">Zinc transport</keyword>
<evidence type="ECO:0000259" key="12">
    <source>
        <dbReference type="Pfam" id="PF16916"/>
    </source>
</evidence>
<keyword evidence="5" id="KW-0862">Zinc</keyword>
<dbReference type="NCBIfam" id="TIGR01297">
    <property type="entry name" value="CDF"/>
    <property type="match status" value="1"/>
</dbReference>
<dbReference type="InterPro" id="IPR050681">
    <property type="entry name" value="CDF/SLC30A"/>
</dbReference>
<dbReference type="AlphaFoldDB" id="A0A2A2KAA3"/>
<evidence type="ECO:0000256" key="1">
    <source>
        <dbReference type="ARBA" id="ARBA00004141"/>
    </source>
</evidence>
<evidence type="ECO:0000256" key="9">
    <source>
        <dbReference type="SAM" id="MobiDB-lite"/>
    </source>
</evidence>
<dbReference type="Gene3D" id="1.20.1510.10">
    <property type="entry name" value="Cation efflux protein transmembrane domain"/>
    <property type="match status" value="1"/>
</dbReference>
<keyword evidence="6 10" id="KW-1133">Transmembrane helix</keyword>
<gene>
    <name evidence="13" type="ORF">WR25_26854</name>
</gene>
<feature type="domain" description="Cation efflux protein cytoplasmic" evidence="12">
    <location>
        <begin position="322"/>
        <end position="395"/>
    </location>
</feature>
<protein>
    <recommendedName>
        <fullName evidence="15">Cation efflux protein cytoplasmic domain-containing protein</fullName>
    </recommendedName>
</protein>
<comment type="similarity">
    <text evidence="2">Belongs to the cation diffusion facilitator (CDF) transporter (TC 2.A.4) family. SLC30A subfamily.</text>
</comment>
<evidence type="ECO:0000256" key="7">
    <source>
        <dbReference type="ARBA" id="ARBA00023065"/>
    </source>
</evidence>
<proteinExistence type="inferred from homology"/>
<dbReference type="InterPro" id="IPR002524">
    <property type="entry name" value="Cation_efflux"/>
</dbReference>
<dbReference type="Pfam" id="PF01545">
    <property type="entry name" value="Cation_efflux"/>
    <property type="match status" value="1"/>
</dbReference>
<evidence type="ECO:0000256" key="10">
    <source>
        <dbReference type="SAM" id="Phobius"/>
    </source>
</evidence>
<keyword evidence="14" id="KW-1185">Reference proteome</keyword>
<dbReference type="SUPFAM" id="SSF161111">
    <property type="entry name" value="Cation efflux protein transmembrane domain-like"/>
    <property type="match status" value="1"/>
</dbReference>
<evidence type="ECO:0000256" key="3">
    <source>
        <dbReference type="ARBA" id="ARBA00022448"/>
    </source>
</evidence>
<dbReference type="InterPro" id="IPR027469">
    <property type="entry name" value="Cation_efflux_TMD_sf"/>
</dbReference>
<keyword evidence="3" id="KW-0813">Transport</keyword>
<feature type="transmembrane region" description="Helical" evidence="10">
    <location>
        <begin position="225"/>
        <end position="249"/>
    </location>
</feature>
<dbReference type="Proteomes" id="UP000218231">
    <property type="component" value="Unassembled WGS sequence"/>
</dbReference>
<evidence type="ECO:0000256" key="5">
    <source>
        <dbReference type="ARBA" id="ARBA00022906"/>
    </source>
</evidence>
<dbReference type="InterPro" id="IPR036837">
    <property type="entry name" value="Cation_efflux_CTD_sf"/>
</dbReference>
<feature type="compositionally biased region" description="Basic residues" evidence="9">
    <location>
        <begin position="93"/>
        <end position="117"/>
    </location>
</feature>
<evidence type="ECO:0008006" key="15">
    <source>
        <dbReference type="Google" id="ProtNLM"/>
    </source>
</evidence>
<keyword evidence="8 10" id="KW-0472">Membrane</keyword>
<dbReference type="STRING" id="2018661.A0A2A2KAA3"/>
<keyword evidence="7" id="KW-0406">Ion transport</keyword>
<feature type="region of interest" description="Disordered" evidence="9">
    <location>
        <begin position="1"/>
        <end position="119"/>
    </location>
</feature>
<feature type="domain" description="Cation efflux protein transmembrane" evidence="11">
    <location>
        <begin position="129"/>
        <end position="315"/>
    </location>
</feature>
<evidence type="ECO:0000259" key="11">
    <source>
        <dbReference type="Pfam" id="PF01545"/>
    </source>
</evidence>
<comment type="subcellular location">
    <subcellularLocation>
        <location evidence="1">Membrane</location>
        <topology evidence="1">Multi-pass membrane protein</topology>
    </subcellularLocation>
</comment>
<dbReference type="PANTHER" id="PTHR11562">
    <property type="entry name" value="CATION EFFLUX PROTEIN/ ZINC TRANSPORTER"/>
    <property type="match status" value="1"/>
</dbReference>
<dbReference type="PANTHER" id="PTHR11562:SF17">
    <property type="entry name" value="RE54080P-RELATED"/>
    <property type="match status" value="1"/>
</dbReference>
<dbReference type="Pfam" id="PF16916">
    <property type="entry name" value="ZT_dimer"/>
    <property type="match status" value="1"/>
</dbReference>
<feature type="transmembrane region" description="Helical" evidence="10">
    <location>
        <begin position="261"/>
        <end position="283"/>
    </location>
</feature>
<reference evidence="13 14" key="1">
    <citation type="journal article" date="2017" name="Curr. Biol.">
        <title>Genome architecture and evolution of a unichromosomal asexual nematode.</title>
        <authorList>
            <person name="Fradin H."/>
            <person name="Zegar C."/>
            <person name="Gutwein M."/>
            <person name="Lucas J."/>
            <person name="Kovtun M."/>
            <person name="Corcoran D."/>
            <person name="Baugh L.R."/>
            <person name="Kiontke K."/>
            <person name="Gunsalus K."/>
            <person name="Fitch D.H."/>
            <person name="Piano F."/>
        </authorList>
    </citation>
    <scope>NUCLEOTIDE SEQUENCE [LARGE SCALE GENOMIC DNA]</scope>
    <source>
        <strain evidence="13">PF1309</strain>
    </source>
</reference>
<accession>A0A2A2KAA3</accession>